<reference evidence="2 3" key="1">
    <citation type="journal article" date="2013" name="Genome Announc.">
        <title>Complete Genome Sequence of Leifsonia xyli subsp. cynodontis Strain DSM46306, a Gram-Positive Bacterial Pathogen of Grasses.</title>
        <authorList>
            <person name="Monteiro-Vitorello C.B."/>
            <person name="Zerillo M.M."/>
            <person name="Van Sluys M.A."/>
            <person name="Camargo L.E."/>
            <person name="Kitajima J.P."/>
        </authorList>
    </citation>
    <scope>NUCLEOTIDE SEQUENCE [LARGE SCALE GENOMIC DNA]</scope>
    <source>
        <strain evidence="2 3">DSM 46306</strain>
    </source>
</reference>
<accession>U3P650</accession>
<sequence>MSNGYIIVGDIEQGSFLPSYPNVIPNTATSNNVIAPFWTDMDPSSPRLAQGASIRVNVMTDNDTGISWFVAEWDRVPTTEGTGTNTFQLWIRVGDTEAQRVFYKGSRRPIPPADRSPAWRTATARAERPSMSSTRR</sequence>
<dbReference type="KEGG" id="lxy:O159_07460"/>
<evidence type="ECO:0000313" key="2">
    <source>
        <dbReference type="EMBL" id="AGW40919.1"/>
    </source>
</evidence>
<keyword evidence="3" id="KW-1185">Reference proteome</keyword>
<gene>
    <name evidence="2" type="ORF">O159_07460</name>
</gene>
<organism evidence="2 3">
    <name type="scientific">Leifsonia xyli subsp. cynodontis DSM 46306</name>
    <dbReference type="NCBI Taxonomy" id="1389489"/>
    <lineage>
        <taxon>Bacteria</taxon>
        <taxon>Bacillati</taxon>
        <taxon>Actinomycetota</taxon>
        <taxon>Actinomycetes</taxon>
        <taxon>Micrococcales</taxon>
        <taxon>Microbacteriaceae</taxon>
        <taxon>Leifsonia</taxon>
    </lineage>
</organism>
<dbReference type="HOGENOM" id="CLU_1872859_0_0_11"/>
<evidence type="ECO:0000313" key="3">
    <source>
        <dbReference type="Proteomes" id="UP000016743"/>
    </source>
</evidence>
<dbReference type="EMBL" id="CP006734">
    <property type="protein sequence ID" value="AGW40919.1"/>
    <property type="molecule type" value="Genomic_DNA"/>
</dbReference>
<feature type="region of interest" description="Disordered" evidence="1">
    <location>
        <begin position="103"/>
        <end position="136"/>
    </location>
</feature>
<protein>
    <submittedName>
        <fullName evidence="2">Uncharacterized protein</fullName>
    </submittedName>
</protein>
<dbReference type="OrthoDB" id="614750at2"/>
<evidence type="ECO:0000256" key="1">
    <source>
        <dbReference type="SAM" id="MobiDB-lite"/>
    </source>
</evidence>
<name>U3P650_LEIXC</name>
<proteinExistence type="predicted"/>
<dbReference type="AlphaFoldDB" id="U3P650"/>
<dbReference type="Proteomes" id="UP000016743">
    <property type="component" value="Chromosome"/>
</dbReference>